<dbReference type="InterPro" id="IPR001789">
    <property type="entry name" value="Sig_transdc_resp-reg_receiver"/>
</dbReference>
<reference evidence="3" key="1">
    <citation type="submission" date="2024-10" db="EMBL/GenBank/DDBJ databases">
        <authorList>
            <person name="Lesea H.P."/>
            <person name="Kuehl J.V."/>
            <person name="Chandonia J.-M."/>
        </authorList>
    </citation>
    <scope>NUCLEOTIDE SEQUENCE</scope>
    <source>
        <strain evidence="3">FW102-FHT14D07</strain>
    </source>
</reference>
<proteinExistence type="predicted"/>
<dbReference type="RefSeq" id="WP_395117842.1">
    <property type="nucleotide sequence ID" value="NZ_CP170721.1"/>
</dbReference>
<organism evidence="3">
    <name type="scientific">Rhodanobacter sp. FW102-FHT14D07</name>
    <dbReference type="NCBI Taxonomy" id="3351462"/>
    <lineage>
        <taxon>Bacteria</taxon>
        <taxon>Pseudomonadati</taxon>
        <taxon>Pseudomonadota</taxon>
        <taxon>Gammaproteobacteria</taxon>
        <taxon>Lysobacterales</taxon>
        <taxon>Rhodanobacteraceae</taxon>
        <taxon>Rhodanobacter</taxon>
    </lineage>
</organism>
<feature type="domain" description="Response regulatory" evidence="2">
    <location>
        <begin position="2"/>
        <end position="113"/>
    </location>
</feature>
<dbReference type="GO" id="GO:0000160">
    <property type="term" value="P:phosphorelay signal transduction system"/>
    <property type="evidence" value="ECO:0007669"/>
    <property type="project" value="InterPro"/>
</dbReference>
<dbReference type="Pfam" id="PF00072">
    <property type="entry name" value="Response_reg"/>
    <property type="match status" value="1"/>
</dbReference>
<dbReference type="AlphaFoldDB" id="A0AB74UUM6"/>
<gene>
    <name evidence="3" type="ORF">ACFYG5_08985</name>
</gene>
<evidence type="ECO:0000256" key="1">
    <source>
        <dbReference type="PROSITE-ProRule" id="PRU00169"/>
    </source>
</evidence>
<evidence type="ECO:0000259" key="2">
    <source>
        <dbReference type="PROSITE" id="PS50110"/>
    </source>
</evidence>
<dbReference type="SMART" id="SM00448">
    <property type="entry name" value="REC"/>
    <property type="match status" value="1"/>
</dbReference>
<keyword evidence="1" id="KW-0597">Phosphoprotein</keyword>
<accession>A0AB74UUM6</accession>
<dbReference type="Gene3D" id="3.40.50.2300">
    <property type="match status" value="1"/>
</dbReference>
<dbReference type="EMBL" id="CP170721">
    <property type="protein sequence ID" value="XIA20240.1"/>
    <property type="molecule type" value="Genomic_DNA"/>
</dbReference>
<evidence type="ECO:0000313" key="3">
    <source>
        <dbReference type="EMBL" id="XIA20240.1"/>
    </source>
</evidence>
<dbReference type="PROSITE" id="PS50110">
    <property type="entry name" value="RESPONSE_REGULATORY"/>
    <property type="match status" value="1"/>
</dbReference>
<sequence length="120" mass="12764">MRLVIVEDDTAISTLLADVLTQRGDAIVGTAKSVASGMTLVESTPCDCAIIDIDLLDAQALPLIEHLEARRIPCVPITGLLLTDIDSPKLRAMPLLLKPFDCHALVDAIDRACGMPSSLT</sequence>
<feature type="modified residue" description="4-aspartylphosphate" evidence="1">
    <location>
        <position position="52"/>
    </location>
</feature>
<dbReference type="InterPro" id="IPR011006">
    <property type="entry name" value="CheY-like_superfamily"/>
</dbReference>
<dbReference type="SUPFAM" id="SSF52172">
    <property type="entry name" value="CheY-like"/>
    <property type="match status" value="1"/>
</dbReference>
<protein>
    <submittedName>
        <fullName evidence="3">Response regulator</fullName>
    </submittedName>
</protein>
<name>A0AB74UUM6_9GAMM</name>